<sequence>MPFPADTRPDTAEASADARVTVSEIRTGRQDGFDRVVLEVGGTGTPGWDVRYVDQAASQGSGEALEVAGDAVLQVTLTGVGYPYDTGVEEWAGPDPLPGTGTQTVTEVVWDATFEGTSVAFIGTRAQVPFRVYSLDRPTRVVVEVADQG</sequence>
<evidence type="ECO:0000313" key="2">
    <source>
        <dbReference type="EMBL" id="SNX95480.1"/>
    </source>
</evidence>
<dbReference type="InterPro" id="IPR056303">
    <property type="entry name" value="AMIN-like"/>
</dbReference>
<evidence type="ECO:0000313" key="3">
    <source>
        <dbReference type="Proteomes" id="UP000219514"/>
    </source>
</evidence>
<dbReference type="RefSeq" id="WP_216359636.1">
    <property type="nucleotide sequence ID" value="NZ_JACHXB010000003.1"/>
</dbReference>
<proteinExistence type="predicted"/>
<feature type="domain" description="AMIN-like" evidence="1">
    <location>
        <begin position="21"/>
        <end position="146"/>
    </location>
</feature>
<dbReference type="Proteomes" id="UP000219514">
    <property type="component" value="Unassembled WGS sequence"/>
</dbReference>
<reference evidence="2 3" key="1">
    <citation type="submission" date="2017-09" db="EMBL/GenBank/DDBJ databases">
        <authorList>
            <person name="Ehlers B."/>
            <person name="Leendertz F.H."/>
        </authorList>
    </citation>
    <scope>NUCLEOTIDE SEQUENCE [LARGE SCALE GENOMIC DNA]</scope>
    <source>
        <strain evidence="2 3">DSM 46844</strain>
    </source>
</reference>
<organism evidence="2 3">
    <name type="scientific">Geodermatophilus sabuli</name>
    <dbReference type="NCBI Taxonomy" id="1564158"/>
    <lineage>
        <taxon>Bacteria</taxon>
        <taxon>Bacillati</taxon>
        <taxon>Actinomycetota</taxon>
        <taxon>Actinomycetes</taxon>
        <taxon>Geodermatophilales</taxon>
        <taxon>Geodermatophilaceae</taxon>
        <taxon>Geodermatophilus</taxon>
    </lineage>
</organism>
<dbReference type="AlphaFoldDB" id="A0A285E934"/>
<protein>
    <recommendedName>
        <fullName evidence="1">AMIN-like domain-containing protein</fullName>
    </recommendedName>
</protein>
<evidence type="ECO:0000259" key="1">
    <source>
        <dbReference type="Pfam" id="PF24837"/>
    </source>
</evidence>
<accession>A0A285E934</accession>
<keyword evidence="3" id="KW-1185">Reference proteome</keyword>
<gene>
    <name evidence="2" type="ORF">SAMN06893097_102179</name>
</gene>
<name>A0A285E934_9ACTN</name>
<dbReference type="Pfam" id="PF24837">
    <property type="entry name" value="AMIN-like"/>
    <property type="match status" value="1"/>
</dbReference>
<dbReference type="EMBL" id="OBDO01000002">
    <property type="protein sequence ID" value="SNX95480.1"/>
    <property type="molecule type" value="Genomic_DNA"/>
</dbReference>